<name>A0A845AZ01_9SPHN</name>
<dbReference type="OrthoDB" id="7420165at2"/>
<proteinExistence type="predicted"/>
<feature type="compositionally biased region" description="Low complexity" evidence="1">
    <location>
        <begin position="331"/>
        <end position="348"/>
    </location>
</feature>
<accession>A0A845AZ01</accession>
<organism evidence="2 3">
    <name type="scientific">Allopontixanthobacter sediminis</name>
    <dbReference type="NCBI Taxonomy" id="1689985"/>
    <lineage>
        <taxon>Bacteria</taxon>
        <taxon>Pseudomonadati</taxon>
        <taxon>Pseudomonadota</taxon>
        <taxon>Alphaproteobacteria</taxon>
        <taxon>Sphingomonadales</taxon>
        <taxon>Erythrobacteraceae</taxon>
        <taxon>Allopontixanthobacter</taxon>
    </lineage>
</organism>
<evidence type="ECO:0000313" key="3">
    <source>
        <dbReference type="Proteomes" id="UP000431922"/>
    </source>
</evidence>
<protein>
    <submittedName>
        <fullName evidence="2">Heavy-metal-associated domain-containing protein</fullName>
    </submittedName>
</protein>
<feature type="region of interest" description="Disordered" evidence="1">
    <location>
        <begin position="325"/>
        <end position="348"/>
    </location>
</feature>
<sequence length="430" mass="45517">MTHSSSLPAAVRDGIFRPTLRSGLIALAVLVLAVLAGRALLAQVEGDRGIAAVVSSSDIDVGGIQVDVRGDNAEDAQKKGWAEAQRLAWKKLGGPELSDSQLDSMVTAVVIDQERIGPRRYIATLGVIFDRARAGRMLGSGAQRARSAPMLLVPVTFEGGTARVYEMVNPWQRAWAEYQAGGSRIDYVRPSGANGDSLLITYGQTSRRSRIWWRNVLDQFDAADVLIPIVHLERQWPGGPVEGRFTARYGPDNTYLGSFTLTAENDADIPRMFGQAVERMDDVFEQALADGKLRPDPTLNLGAPTLDPALQRLIEIGRAAEANERARRDAASASAAAETEAPPEAPSTPAAAVSSYVVQFASPDGGSVDATLAAVRAAPGVRGAATSSLAIGGTSVMRVSFGGTLEQLAAALRGRGFTVTQGNNALAISR</sequence>
<gene>
    <name evidence="2" type="ORF">GRI65_01660</name>
</gene>
<evidence type="ECO:0000256" key="1">
    <source>
        <dbReference type="SAM" id="MobiDB-lite"/>
    </source>
</evidence>
<dbReference type="Proteomes" id="UP000431922">
    <property type="component" value="Unassembled WGS sequence"/>
</dbReference>
<dbReference type="EMBL" id="WTYL01000001">
    <property type="protein sequence ID" value="MXP43158.1"/>
    <property type="molecule type" value="Genomic_DNA"/>
</dbReference>
<keyword evidence="3" id="KW-1185">Reference proteome</keyword>
<comment type="caution">
    <text evidence="2">The sequence shown here is derived from an EMBL/GenBank/DDBJ whole genome shotgun (WGS) entry which is preliminary data.</text>
</comment>
<dbReference type="RefSeq" id="WP_160754797.1">
    <property type="nucleotide sequence ID" value="NZ_WTYL01000001.1"/>
</dbReference>
<evidence type="ECO:0000313" key="2">
    <source>
        <dbReference type="EMBL" id="MXP43158.1"/>
    </source>
</evidence>
<dbReference type="AlphaFoldDB" id="A0A845AZ01"/>
<reference evidence="2 3" key="1">
    <citation type="submission" date="2019-12" db="EMBL/GenBank/DDBJ databases">
        <title>Genomic-based taxomic classification of the family Erythrobacteraceae.</title>
        <authorList>
            <person name="Xu L."/>
        </authorList>
    </citation>
    <scope>NUCLEOTIDE SEQUENCE [LARGE SCALE GENOMIC DNA]</scope>
    <source>
        <strain evidence="2 3">KCTC 42453</strain>
    </source>
</reference>